<organism evidence="2 3">
    <name type="scientific">Callosobruchus maculatus</name>
    <name type="common">Southern cowpea weevil</name>
    <name type="synonym">Pulse bruchid</name>
    <dbReference type="NCBI Taxonomy" id="64391"/>
    <lineage>
        <taxon>Eukaryota</taxon>
        <taxon>Metazoa</taxon>
        <taxon>Ecdysozoa</taxon>
        <taxon>Arthropoda</taxon>
        <taxon>Hexapoda</taxon>
        <taxon>Insecta</taxon>
        <taxon>Pterygota</taxon>
        <taxon>Neoptera</taxon>
        <taxon>Endopterygota</taxon>
        <taxon>Coleoptera</taxon>
        <taxon>Polyphaga</taxon>
        <taxon>Cucujiformia</taxon>
        <taxon>Chrysomeloidea</taxon>
        <taxon>Chrysomelidae</taxon>
        <taxon>Bruchinae</taxon>
        <taxon>Bruchini</taxon>
        <taxon>Callosobruchus</taxon>
    </lineage>
</organism>
<gene>
    <name evidence="2" type="ORF">CALMAC_LOCUS9503</name>
</gene>
<evidence type="ECO:0000256" key="1">
    <source>
        <dbReference type="SAM" id="MobiDB-lite"/>
    </source>
</evidence>
<sequence>MQADRSSLDPVLQLGSYQAGESDSYIAAMQRYNRREAEIGLKRKRRRRKWKKGKEKACKQSQALEAGEVDTVTHSQ</sequence>
<protein>
    <submittedName>
        <fullName evidence="2">Uncharacterized protein</fullName>
    </submittedName>
</protein>
<feature type="region of interest" description="Disordered" evidence="1">
    <location>
        <begin position="43"/>
        <end position="76"/>
    </location>
</feature>
<dbReference type="Proteomes" id="UP000410492">
    <property type="component" value="Unassembled WGS sequence"/>
</dbReference>
<accession>A0A653CJG4</accession>
<evidence type="ECO:0000313" key="2">
    <source>
        <dbReference type="EMBL" id="VEN47836.1"/>
    </source>
</evidence>
<reference evidence="2 3" key="1">
    <citation type="submission" date="2019-01" db="EMBL/GenBank/DDBJ databases">
        <authorList>
            <person name="Sayadi A."/>
        </authorList>
    </citation>
    <scope>NUCLEOTIDE SEQUENCE [LARGE SCALE GENOMIC DNA]</scope>
</reference>
<dbReference type="EMBL" id="CAACVG010007965">
    <property type="protein sequence ID" value="VEN47836.1"/>
    <property type="molecule type" value="Genomic_DNA"/>
</dbReference>
<keyword evidence="3" id="KW-1185">Reference proteome</keyword>
<dbReference type="AlphaFoldDB" id="A0A653CJG4"/>
<evidence type="ECO:0000313" key="3">
    <source>
        <dbReference type="Proteomes" id="UP000410492"/>
    </source>
</evidence>
<name>A0A653CJG4_CALMS</name>
<feature type="compositionally biased region" description="Basic residues" evidence="1">
    <location>
        <begin position="43"/>
        <end position="54"/>
    </location>
</feature>
<proteinExistence type="predicted"/>